<proteinExistence type="predicted"/>
<dbReference type="RefSeq" id="WP_213353580.1">
    <property type="nucleotide sequence ID" value="NZ_JAHBGB010000037.1"/>
</dbReference>
<comment type="caution">
    <text evidence="1">The sequence shown here is derived from an EMBL/GenBank/DDBJ whole genome shotgun (WGS) entry which is preliminary data.</text>
</comment>
<protein>
    <submittedName>
        <fullName evidence="1">Uncharacterized protein</fullName>
    </submittedName>
</protein>
<evidence type="ECO:0000313" key="2">
    <source>
        <dbReference type="Proteomes" id="UP001597299"/>
    </source>
</evidence>
<dbReference type="Proteomes" id="UP001597299">
    <property type="component" value="Unassembled WGS sequence"/>
</dbReference>
<dbReference type="EMBL" id="JBHUHD010000001">
    <property type="protein sequence ID" value="MFD2142653.1"/>
    <property type="molecule type" value="Genomic_DNA"/>
</dbReference>
<reference evidence="2" key="1">
    <citation type="journal article" date="2019" name="Int. J. Syst. Evol. Microbiol.">
        <title>The Global Catalogue of Microorganisms (GCM) 10K type strain sequencing project: providing services to taxonomists for standard genome sequencing and annotation.</title>
        <authorList>
            <consortium name="The Broad Institute Genomics Platform"/>
            <consortium name="The Broad Institute Genome Sequencing Center for Infectious Disease"/>
            <person name="Wu L."/>
            <person name="Ma J."/>
        </authorList>
    </citation>
    <scope>NUCLEOTIDE SEQUENCE [LARGE SCALE GENOMIC DNA]</scope>
    <source>
        <strain evidence="2">CCM 7435</strain>
    </source>
</reference>
<accession>A0ABW4Z323</accession>
<keyword evidence="2" id="KW-1185">Reference proteome</keyword>
<evidence type="ECO:0000313" key="1">
    <source>
        <dbReference type="EMBL" id="MFD2142653.1"/>
    </source>
</evidence>
<name>A0ABW4Z323_9HYPH</name>
<sequence>MTDKDRNETDGSTEAAVYIEALAAELARIAAANRLYTLQHILDMAREEAASIARPDRGGDPSFR</sequence>
<organism evidence="1 2">
    <name type="scientific">Ancylobacter oerskovii</name>
    <dbReference type="NCBI Taxonomy" id="459519"/>
    <lineage>
        <taxon>Bacteria</taxon>
        <taxon>Pseudomonadati</taxon>
        <taxon>Pseudomonadota</taxon>
        <taxon>Alphaproteobacteria</taxon>
        <taxon>Hyphomicrobiales</taxon>
        <taxon>Xanthobacteraceae</taxon>
        <taxon>Ancylobacter</taxon>
    </lineage>
</organism>
<gene>
    <name evidence="1" type="ORF">ACFSNC_19780</name>
</gene>